<organism evidence="1 2">
    <name type="scientific">Phaeobacter italicus</name>
    <dbReference type="NCBI Taxonomy" id="481446"/>
    <lineage>
        <taxon>Bacteria</taxon>
        <taxon>Pseudomonadati</taxon>
        <taxon>Pseudomonadota</taxon>
        <taxon>Alphaproteobacteria</taxon>
        <taxon>Rhodobacterales</taxon>
        <taxon>Roseobacteraceae</taxon>
        <taxon>Phaeobacter</taxon>
    </lineage>
</organism>
<dbReference type="EMBL" id="CVRL01000037">
    <property type="protein sequence ID" value="CRL12126.1"/>
    <property type="molecule type" value="Genomic_DNA"/>
</dbReference>
<evidence type="ECO:0000313" key="2">
    <source>
        <dbReference type="Proteomes" id="UP000043764"/>
    </source>
</evidence>
<dbReference type="Proteomes" id="UP000043764">
    <property type="component" value="Unassembled WGS sequence"/>
</dbReference>
<evidence type="ECO:0008006" key="3">
    <source>
        <dbReference type="Google" id="ProtNLM"/>
    </source>
</evidence>
<dbReference type="RefSeq" id="WP_050673943.1">
    <property type="nucleotide sequence ID" value="NZ_CVRL01000037.1"/>
</dbReference>
<protein>
    <recommendedName>
        <fullName evidence="3">GIY-YIG domain-containing protein</fullName>
    </recommendedName>
</protein>
<evidence type="ECO:0000313" key="1">
    <source>
        <dbReference type="EMBL" id="CRL12126.1"/>
    </source>
</evidence>
<accession>A0A0H5D4T4</accession>
<dbReference type="CDD" id="cd10440">
    <property type="entry name" value="GIY-YIG_COG3680"/>
    <property type="match status" value="1"/>
</dbReference>
<name>A0A0H5D4T4_9RHOB</name>
<proteinExistence type="predicted"/>
<dbReference type="Pfam" id="PF22945">
    <property type="entry name" value="LEM-3_GIY-YIG"/>
    <property type="match status" value="1"/>
</dbReference>
<dbReference type="AlphaFoldDB" id="A0A0H5D4T4"/>
<gene>
    <name evidence="1" type="ORF">NIT7321_02998</name>
</gene>
<keyword evidence="2" id="KW-1185">Reference proteome</keyword>
<reference evidence="2" key="1">
    <citation type="submission" date="2015-05" db="EMBL/GenBank/DDBJ databases">
        <authorList>
            <person name="Rodrigo-Torres Lidia"/>
            <person name="Arahal R.David."/>
        </authorList>
    </citation>
    <scope>NUCLEOTIDE SEQUENCE [LARGE SCALE GENOMIC DNA]</scope>
    <source>
        <strain evidence="2">CECT 7321</strain>
    </source>
</reference>
<sequence length="252" mass="28642">MSNTSFSPSVCNDLGNYVYRLIDPRNGETFYVGKGRGNRVFAHVNAALTLEATEDQTSAKIERIHDIRRSGLEVIHVIHRHGVPDEAIFEVEAALIDAYSGLSNIAGGHNSNDRGPMHATQIIDKYDLPEIDWEPEHKLVLINVNKFESSGRDALYQQVRFSWRIDPRKAVKADYLLAVVRGVVVGAFEADTWHPATPEFFPEIEHPDAKRHAFIGRPASDEIWTRYCGERGKRIAVDKMKHIQNPIRYWNI</sequence>